<dbReference type="AlphaFoldDB" id="A0A3P7JCN9"/>
<proteinExistence type="predicted"/>
<dbReference type="OrthoDB" id="1100386at2759"/>
<reference evidence="1 2" key="1">
    <citation type="submission" date="2018-11" db="EMBL/GenBank/DDBJ databases">
        <authorList>
            <consortium name="Pathogen Informatics"/>
        </authorList>
    </citation>
    <scope>NUCLEOTIDE SEQUENCE [LARGE SCALE GENOMIC DNA]</scope>
</reference>
<dbReference type="Proteomes" id="UP000270094">
    <property type="component" value="Unassembled WGS sequence"/>
</dbReference>
<gene>
    <name evidence="1" type="ORF">SVUK_LOCUS13491</name>
</gene>
<evidence type="ECO:0008006" key="3">
    <source>
        <dbReference type="Google" id="ProtNLM"/>
    </source>
</evidence>
<evidence type="ECO:0000313" key="1">
    <source>
        <dbReference type="EMBL" id="VDM78493.1"/>
    </source>
</evidence>
<dbReference type="Gene3D" id="2.60.120.740">
    <property type="match status" value="1"/>
</dbReference>
<dbReference type="InterPro" id="IPR043159">
    <property type="entry name" value="Lectin_gal-bd_sf"/>
</dbReference>
<accession>A0A3P7JCN9</accession>
<sequence length="111" mass="12383">MLLYIASLLRTLRQVRRGTEEDTRARNKRLPVCANRNTLGQQAGSIVVCEGGTAELVCPRGTVISIALANYGRYSARVCYENEDLDDVVPMTQCHNPKTMPTLRKRSVLAF</sequence>
<evidence type="ECO:0000313" key="2">
    <source>
        <dbReference type="Proteomes" id="UP000270094"/>
    </source>
</evidence>
<dbReference type="EMBL" id="UYYB01102142">
    <property type="protein sequence ID" value="VDM78493.1"/>
    <property type="molecule type" value="Genomic_DNA"/>
</dbReference>
<organism evidence="1 2">
    <name type="scientific">Strongylus vulgaris</name>
    <name type="common">Blood worm</name>
    <dbReference type="NCBI Taxonomy" id="40348"/>
    <lineage>
        <taxon>Eukaryota</taxon>
        <taxon>Metazoa</taxon>
        <taxon>Ecdysozoa</taxon>
        <taxon>Nematoda</taxon>
        <taxon>Chromadorea</taxon>
        <taxon>Rhabditida</taxon>
        <taxon>Rhabditina</taxon>
        <taxon>Rhabditomorpha</taxon>
        <taxon>Strongyloidea</taxon>
        <taxon>Strongylidae</taxon>
        <taxon>Strongylus</taxon>
    </lineage>
</organism>
<name>A0A3P7JCN9_STRVU</name>
<protein>
    <recommendedName>
        <fullName evidence="3">SUEL-type lectin domain-containing protein</fullName>
    </recommendedName>
</protein>
<keyword evidence="2" id="KW-1185">Reference proteome</keyword>